<dbReference type="InterPro" id="IPR044736">
    <property type="entry name" value="Gid1/RanBPM/SPLA_SPRY"/>
</dbReference>
<dbReference type="InterPro" id="IPR043136">
    <property type="entry name" value="B30.2/SPRY_sf"/>
</dbReference>
<accession>A0A183BL42</accession>
<reference evidence="2" key="1">
    <citation type="submission" date="2013-12" db="EMBL/GenBank/DDBJ databases">
        <authorList>
            <person name="Aslett M."/>
        </authorList>
    </citation>
    <scope>NUCLEOTIDE SEQUENCE [LARGE SCALE GENOMIC DNA]</scope>
    <source>
        <strain evidence="2">Lindley</strain>
    </source>
</reference>
<dbReference type="PROSITE" id="PS50188">
    <property type="entry name" value="B302_SPRY"/>
    <property type="match status" value="1"/>
</dbReference>
<feature type="domain" description="B30.2/SPRY" evidence="1">
    <location>
        <begin position="31"/>
        <end position="222"/>
    </location>
</feature>
<protein>
    <submittedName>
        <fullName evidence="3">B30.2/SPRY domain-containing protein</fullName>
    </submittedName>
</protein>
<organism evidence="2 3">
    <name type="scientific">Globodera pallida</name>
    <name type="common">Potato cyst nematode worm</name>
    <name type="synonym">Heterodera pallida</name>
    <dbReference type="NCBI Taxonomy" id="36090"/>
    <lineage>
        <taxon>Eukaryota</taxon>
        <taxon>Metazoa</taxon>
        <taxon>Ecdysozoa</taxon>
        <taxon>Nematoda</taxon>
        <taxon>Chromadorea</taxon>
        <taxon>Rhabditida</taxon>
        <taxon>Tylenchina</taxon>
        <taxon>Tylenchomorpha</taxon>
        <taxon>Tylenchoidea</taxon>
        <taxon>Heteroderidae</taxon>
        <taxon>Heteroderinae</taxon>
        <taxon>Globodera</taxon>
    </lineage>
</organism>
<dbReference type="Gene3D" id="2.60.120.920">
    <property type="match status" value="1"/>
</dbReference>
<proteinExistence type="predicted"/>
<dbReference type="InterPro" id="IPR001870">
    <property type="entry name" value="B30.2/SPRY"/>
</dbReference>
<dbReference type="Pfam" id="PF00622">
    <property type="entry name" value="SPRY"/>
    <property type="match status" value="1"/>
</dbReference>
<dbReference type="CDD" id="cd12885">
    <property type="entry name" value="SPRY_RanBP_like"/>
    <property type="match status" value="1"/>
</dbReference>
<dbReference type="InterPro" id="IPR003877">
    <property type="entry name" value="SPRY_dom"/>
</dbReference>
<dbReference type="Proteomes" id="UP000050741">
    <property type="component" value="Unassembled WGS sequence"/>
</dbReference>
<reference evidence="2" key="2">
    <citation type="submission" date="2014-05" db="EMBL/GenBank/DDBJ databases">
        <title>The genome and life-stage specific transcriptomes of Globodera pallida elucidate key aspects of plant parasitism by a cyst nematode.</title>
        <authorList>
            <person name="Cotton J.A."/>
            <person name="Lilley C.J."/>
            <person name="Jones L.M."/>
            <person name="Kikuchi T."/>
            <person name="Reid A.J."/>
            <person name="Thorpe P."/>
            <person name="Tsai I.J."/>
            <person name="Beasley H."/>
            <person name="Blok V."/>
            <person name="Cock P.J.A."/>
            <person name="Van den Akker S.E."/>
            <person name="Holroyd N."/>
            <person name="Hunt M."/>
            <person name="Mantelin S."/>
            <person name="Naghra H."/>
            <person name="Pain A."/>
            <person name="Palomares-Rius J.E."/>
            <person name="Zarowiecki M."/>
            <person name="Berriman M."/>
            <person name="Jones J.T."/>
            <person name="Urwin P.E."/>
        </authorList>
    </citation>
    <scope>NUCLEOTIDE SEQUENCE [LARGE SCALE GENOMIC DNA]</scope>
    <source>
        <strain evidence="2">Lindley</strain>
    </source>
</reference>
<dbReference type="SUPFAM" id="SSF49899">
    <property type="entry name" value="Concanavalin A-like lectins/glucanases"/>
    <property type="match status" value="1"/>
</dbReference>
<sequence>MLSKMKRQQNALQQKKVVKLEKYQKEEQLNIVHLQKTVATLREMGLTPQQNRWNSTACYPSLALSELGGLTVQHNGDNWGWGSVIAEKRMLETPYFEVTILEQKGFVLIGLATKQMPLDEMVGWYKGTYGYRSDGMFWSYEVDRSGHNAKRRTVIKEKPLFGKGDVVGCGVNLKNRQLIYTKNGRRLDTDGLRVYSAADLFPSVSLDSPGTKIEANFGPNFQFNIAE</sequence>
<dbReference type="PANTHER" id="PTHR12864">
    <property type="entry name" value="RAN BINDING PROTEIN 9-RELATED"/>
    <property type="match status" value="1"/>
</dbReference>
<dbReference type="InterPro" id="IPR013320">
    <property type="entry name" value="ConA-like_dom_sf"/>
</dbReference>
<name>A0A183BL42_GLOPA</name>
<evidence type="ECO:0000313" key="3">
    <source>
        <dbReference type="WBParaSite" id="GPLIN_000132400"/>
    </source>
</evidence>
<evidence type="ECO:0000259" key="1">
    <source>
        <dbReference type="PROSITE" id="PS50188"/>
    </source>
</evidence>
<reference evidence="3" key="3">
    <citation type="submission" date="2016-06" db="UniProtKB">
        <authorList>
            <consortium name="WormBaseParasite"/>
        </authorList>
    </citation>
    <scope>IDENTIFICATION</scope>
</reference>
<dbReference type="AlphaFoldDB" id="A0A183BL42"/>
<keyword evidence="2" id="KW-1185">Reference proteome</keyword>
<dbReference type="WBParaSite" id="GPLIN_000132400">
    <property type="protein sequence ID" value="GPLIN_000132400"/>
    <property type="gene ID" value="GPLIN_000132400"/>
</dbReference>
<evidence type="ECO:0000313" key="2">
    <source>
        <dbReference type="Proteomes" id="UP000050741"/>
    </source>
</evidence>
<dbReference type="InterPro" id="IPR050618">
    <property type="entry name" value="Ubq-SigPath_Reg"/>
</dbReference>
<dbReference type="SMART" id="SM00449">
    <property type="entry name" value="SPRY"/>
    <property type="match status" value="1"/>
</dbReference>